<proteinExistence type="predicted"/>
<dbReference type="SUPFAM" id="SSF101478">
    <property type="entry name" value="ADP-ribosylglycohydrolase"/>
    <property type="match status" value="1"/>
</dbReference>
<dbReference type="RefSeq" id="WP_184192530.1">
    <property type="nucleotide sequence ID" value="NZ_JACHGW010000001.1"/>
</dbReference>
<evidence type="ECO:0000313" key="2">
    <source>
        <dbReference type="Proteomes" id="UP000520814"/>
    </source>
</evidence>
<organism evidence="1 2">
    <name type="scientific">Armatimonas rosea</name>
    <dbReference type="NCBI Taxonomy" id="685828"/>
    <lineage>
        <taxon>Bacteria</taxon>
        <taxon>Bacillati</taxon>
        <taxon>Armatimonadota</taxon>
        <taxon>Armatimonadia</taxon>
        <taxon>Armatimonadales</taxon>
        <taxon>Armatimonadaceae</taxon>
        <taxon>Armatimonas</taxon>
    </lineage>
</organism>
<keyword evidence="2" id="KW-1185">Reference proteome</keyword>
<comment type="caution">
    <text evidence="1">The sequence shown here is derived from an EMBL/GenBank/DDBJ whole genome shotgun (WGS) entry which is preliminary data.</text>
</comment>
<evidence type="ECO:0000313" key="1">
    <source>
        <dbReference type="EMBL" id="MBB6048908.1"/>
    </source>
</evidence>
<name>A0A7W9SMX6_ARMRO</name>
<dbReference type="GO" id="GO:0016787">
    <property type="term" value="F:hydrolase activity"/>
    <property type="evidence" value="ECO:0007669"/>
    <property type="project" value="UniProtKB-KW"/>
</dbReference>
<dbReference type="InterPro" id="IPR005502">
    <property type="entry name" value="Ribosyl_crysJ1"/>
</dbReference>
<dbReference type="EMBL" id="JACHGW010000001">
    <property type="protein sequence ID" value="MBB6048908.1"/>
    <property type="molecule type" value="Genomic_DNA"/>
</dbReference>
<protein>
    <submittedName>
        <fullName evidence="1">ADP-ribosylglycohydrolase</fullName>
    </submittedName>
</protein>
<gene>
    <name evidence="1" type="ORF">HNQ39_000670</name>
</gene>
<reference evidence="1 2" key="1">
    <citation type="submission" date="2020-08" db="EMBL/GenBank/DDBJ databases">
        <title>Genomic Encyclopedia of Type Strains, Phase IV (KMG-IV): sequencing the most valuable type-strain genomes for metagenomic binning, comparative biology and taxonomic classification.</title>
        <authorList>
            <person name="Goeker M."/>
        </authorList>
    </citation>
    <scope>NUCLEOTIDE SEQUENCE [LARGE SCALE GENOMIC DNA]</scope>
    <source>
        <strain evidence="1 2">DSM 23562</strain>
    </source>
</reference>
<dbReference type="Pfam" id="PF03747">
    <property type="entry name" value="ADP_ribosyl_GH"/>
    <property type="match status" value="1"/>
</dbReference>
<sequence>MREARVAGVLLGLAAGDQIGGPVRMALRLGQSLVHCGGFSQDDLMGRYLDWWRTDAFDMGPTAARVFLRVERGCTWEEAARQVDAEAGGLTAGCNPAHRSAPLAMCTTIPTEALADLARREARVTHCHPLAGDVAAAVVRLCRALIEGADWELACEQAARGRLPETRQVLEGTSVAPLSPGGFAPEVLRAAVAFVSAADSAEEALHHSLAFAGPANYCPVLVGSLAGARWGVNAIPSSLLAHHTALLPLLQQTAQALALGWQDSVLTV</sequence>
<dbReference type="InterPro" id="IPR036705">
    <property type="entry name" value="Ribosyl_crysJ1_sf"/>
</dbReference>
<keyword evidence="1" id="KW-0378">Hydrolase</keyword>
<dbReference type="Gene3D" id="1.10.4080.10">
    <property type="entry name" value="ADP-ribosylation/Crystallin J1"/>
    <property type="match status" value="1"/>
</dbReference>
<dbReference type="Proteomes" id="UP000520814">
    <property type="component" value="Unassembled WGS sequence"/>
</dbReference>
<dbReference type="AlphaFoldDB" id="A0A7W9SMX6"/>
<accession>A0A7W9SMX6</accession>